<keyword evidence="4" id="KW-1185">Reference proteome</keyword>
<reference evidence="3 4" key="1">
    <citation type="submission" date="2013-03" db="EMBL/GenBank/DDBJ databases">
        <title>The Genome Sequence of Cladophialophora psammophila CBS 110553.</title>
        <authorList>
            <consortium name="The Broad Institute Genomics Platform"/>
            <person name="Cuomo C."/>
            <person name="de Hoog S."/>
            <person name="Gorbushina A."/>
            <person name="Walker B."/>
            <person name="Young S.K."/>
            <person name="Zeng Q."/>
            <person name="Gargeya S."/>
            <person name="Fitzgerald M."/>
            <person name="Haas B."/>
            <person name="Abouelleil A."/>
            <person name="Allen A.W."/>
            <person name="Alvarado L."/>
            <person name="Arachchi H.M."/>
            <person name="Berlin A.M."/>
            <person name="Chapman S.B."/>
            <person name="Gainer-Dewar J."/>
            <person name="Goldberg J."/>
            <person name="Griggs A."/>
            <person name="Gujja S."/>
            <person name="Hansen M."/>
            <person name="Howarth C."/>
            <person name="Imamovic A."/>
            <person name="Ireland A."/>
            <person name="Larimer J."/>
            <person name="McCowan C."/>
            <person name="Murphy C."/>
            <person name="Pearson M."/>
            <person name="Poon T.W."/>
            <person name="Priest M."/>
            <person name="Roberts A."/>
            <person name="Saif S."/>
            <person name="Shea T."/>
            <person name="Sisk P."/>
            <person name="Sykes S."/>
            <person name="Wortman J."/>
            <person name="Nusbaum C."/>
            <person name="Birren B."/>
        </authorList>
    </citation>
    <scope>NUCLEOTIDE SEQUENCE [LARGE SCALE GENOMIC DNA]</scope>
    <source>
        <strain evidence="3 4">CBS 110553</strain>
    </source>
</reference>
<evidence type="ECO:0000313" key="3">
    <source>
        <dbReference type="EMBL" id="EXJ75070.1"/>
    </source>
</evidence>
<dbReference type="Gene3D" id="3.10.180.10">
    <property type="entry name" value="2,3-Dihydroxybiphenyl 1,2-Dioxygenase, domain 1"/>
    <property type="match status" value="1"/>
</dbReference>
<proteinExistence type="predicted"/>
<dbReference type="RefSeq" id="XP_007740572.1">
    <property type="nucleotide sequence ID" value="XM_007742382.1"/>
</dbReference>
<dbReference type="InterPro" id="IPR037523">
    <property type="entry name" value="VOC_core"/>
</dbReference>
<dbReference type="PROSITE" id="PS51819">
    <property type="entry name" value="VOC"/>
    <property type="match status" value="1"/>
</dbReference>
<evidence type="ECO:0000313" key="4">
    <source>
        <dbReference type="Proteomes" id="UP000019471"/>
    </source>
</evidence>
<dbReference type="Pfam" id="PF00903">
    <property type="entry name" value="Glyoxalase"/>
    <property type="match status" value="1"/>
</dbReference>
<dbReference type="InterPro" id="IPR004360">
    <property type="entry name" value="Glyas_Fos-R_dOase_dom"/>
</dbReference>
<feature type="domain" description="VOC" evidence="2">
    <location>
        <begin position="13"/>
        <end position="136"/>
    </location>
</feature>
<dbReference type="InterPro" id="IPR029068">
    <property type="entry name" value="Glyas_Bleomycin-R_OHBP_Dase"/>
</dbReference>
<comment type="caution">
    <text evidence="3">The sequence shown here is derived from an EMBL/GenBank/DDBJ whole genome shotgun (WGS) entry which is preliminary data.</text>
</comment>
<dbReference type="SUPFAM" id="SSF54593">
    <property type="entry name" value="Glyoxalase/Bleomycin resistance protein/Dihydroxybiphenyl dioxygenase"/>
    <property type="match status" value="1"/>
</dbReference>
<dbReference type="eggNOG" id="ENOG502SNCW">
    <property type="taxonomic scope" value="Eukaryota"/>
</dbReference>
<evidence type="ECO:0000256" key="1">
    <source>
        <dbReference type="SAM" id="MobiDB-lite"/>
    </source>
</evidence>
<sequence>MGSQADSVFSPKALCHVVIRTVPEKFRSMIHFWKTSLGGQIVWKNDFLCFITYDDEHHRIAIIGRQGTRPHPPGDVYMRSGLAHIAFGYASLHDLLTAYQQRKKAGIYPVWSVNHGPTTSIYYEDPDGNELETQIDNFDDPNDATKFMNSPQWVENPVGADIDPENLLQRLESGESETSLKIRQSVGPRTRR</sequence>
<protein>
    <recommendedName>
        <fullName evidence="2">VOC domain-containing protein</fullName>
    </recommendedName>
</protein>
<dbReference type="AlphaFoldDB" id="W9XCM6"/>
<feature type="region of interest" description="Disordered" evidence="1">
    <location>
        <begin position="170"/>
        <end position="192"/>
    </location>
</feature>
<dbReference type="OrthoDB" id="5371818at2759"/>
<dbReference type="Proteomes" id="UP000019471">
    <property type="component" value="Unassembled WGS sequence"/>
</dbReference>
<dbReference type="GeneID" id="19186499"/>
<organism evidence="3 4">
    <name type="scientific">Cladophialophora psammophila CBS 110553</name>
    <dbReference type="NCBI Taxonomy" id="1182543"/>
    <lineage>
        <taxon>Eukaryota</taxon>
        <taxon>Fungi</taxon>
        <taxon>Dikarya</taxon>
        <taxon>Ascomycota</taxon>
        <taxon>Pezizomycotina</taxon>
        <taxon>Eurotiomycetes</taxon>
        <taxon>Chaetothyriomycetidae</taxon>
        <taxon>Chaetothyriales</taxon>
        <taxon>Herpotrichiellaceae</taxon>
        <taxon>Cladophialophora</taxon>
    </lineage>
</organism>
<dbReference type="CDD" id="cd08348">
    <property type="entry name" value="BphC2-C3-RGP6_C_like"/>
    <property type="match status" value="1"/>
</dbReference>
<gene>
    <name evidence="3" type="ORF">A1O5_01766</name>
</gene>
<dbReference type="HOGENOM" id="CLU_098384_0_0_1"/>
<dbReference type="EMBL" id="AMGX01000002">
    <property type="protein sequence ID" value="EXJ75070.1"/>
    <property type="molecule type" value="Genomic_DNA"/>
</dbReference>
<accession>W9XCM6</accession>
<name>W9XCM6_9EURO</name>
<evidence type="ECO:0000259" key="2">
    <source>
        <dbReference type="PROSITE" id="PS51819"/>
    </source>
</evidence>